<dbReference type="InterPro" id="IPR038731">
    <property type="entry name" value="RgtA/B/C-like"/>
</dbReference>
<keyword evidence="3" id="KW-0328">Glycosyltransferase</keyword>
<feature type="domain" description="Glycosyltransferase RgtA/B/C/D-like" evidence="9">
    <location>
        <begin position="84"/>
        <end position="239"/>
    </location>
</feature>
<feature type="transmembrane region" description="Helical" evidence="8">
    <location>
        <begin position="309"/>
        <end position="327"/>
    </location>
</feature>
<dbReference type="PANTHER" id="PTHR33908:SF3">
    <property type="entry name" value="UNDECAPRENYL PHOSPHATE-ALPHA-4-AMINO-4-DEOXY-L-ARABINOSE ARABINOSYL TRANSFERASE"/>
    <property type="match status" value="1"/>
</dbReference>
<feature type="transmembrane region" description="Helical" evidence="8">
    <location>
        <begin position="186"/>
        <end position="212"/>
    </location>
</feature>
<evidence type="ECO:0000256" key="2">
    <source>
        <dbReference type="ARBA" id="ARBA00022475"/>
    </source>
</evidence>
<comment type="caution">
    <text evidence="10">The sequence shown here is derived from an EMBL/GenBank/DDBJ whole genome shotgun (WGS) entry which is preliminary data.</text>
</comment>
<feature type="transmembrane region" description="Helical" evidence="8">
    <location>
        <begin position="419"/>
        <end position="442"/>
    </location>
</feature>
<feature type="transmembrane region" description="Helical" evidence="8">
    <location>
        <begin position="365"/>
        <end position="386"/>
    </location>
</feature>
<evidence type="ECO:0000256" key="3">
    <source>
        <dbReference type="ARBA" id="ARBA00022676"/>
    </source>
</evidence>
<keyword evidence="2" id="KW-1003">Cell membrane</keyword>
<accession>A0A844GXQ7</accession>
<dbReference type="PANTHER" id="PTHR33908">
    <property type="entry name" value="MANNOSYLTRANSFERASE YKCB-RELATED"/>
    <property type="match status" value="1"/>
</dbReference>
<evidence type="ECO:0000256" key="1">
    <source>
        <dbReference type="ARBA" id="ARBA00004651"/>
    </source>
</evidence>
<gene>
    <name evidence="10" type="ORF">GGC33_12545</name>
</gene>
<keyword evidence="5 8" id="KW-0812">Transmembrane</keyword>
<evidence type="ECO:0000313" key="10">
    <source>
        <dbReference type="EMBL" id="MTF39748.1"/>
    </source>
</evidence>
<feature type="transmembrane region" description="Helical" evidence="8">
    <location>
        <begin position="105"/>
        <end position="126"/>
    </location>
</feature>
<feature type="transmembrane region" description="Helical" evidence="8">
    <location>
        <begin position="286"/>
        <end position="302"/>
    </location>
</feature>
<proteinExistence type="predicted"/>
<evidence type="ECO:0000256" key="8">
    <source>
        <dbReference type="SAM" id="Phobius"/>
    </source>
</evidence>
<protein>
    <submittedName>
        <fullName evidence="10">Phospholipid carrier-dependent glycosyltransferase</fullName>
    </submittedName>
</protein>
<name>A0A844GXQ7_9CHRO</name>
<organism evidence="10 11">
    <name type="scientific">Cyanobacterium aponinum 0216</name>
    <dbReference type="NCBI Taxonomy" id="2676140"/>
    <lineage>
        <taxon>Bacteria</taxon>
        <taxon>Bacillati</taxon>
        <taxon>Cyanobacteriota</taxon>
        <taxon>Cyanophyceae</taxon>
        <taxon>Oscillatoriophycideae</taxon>
        <taxon>Chroococcales</taxon>
        <taxon>Geminocystaceae</taxon>
        <taxon>Cyanobacterium</taxon>
    </lineage>
</organism>
<evidence type="ECO:0000256" key="6">
    <source>
        <dbReference type="ARBA" id="ARBA00022989"/>
    </source>
</evidence>
<dbReference type="Proteomes" id="UP000437131">
    <property type="component" value="Unassembled WGS sequence"/>
</dbReference>
<sequence length="559" mass="64983">MNRQIFTWEIPLYRLKSKELWWEWFYVLILFCAAIFLFSLNLGALPLRDWDEGTFAQVAKEIYESSFSHWHWLFPTIWQEPYLNKPPLIHSLTAVVYNFLGVSEFSTRIIGATLTASSVPLLYLLARELFLPRYYALFSSLAYLTMMPVIRHGRLAMLDGATLCFQLLLFLCLLKTRRDLRWAFPVGLSLALICLTKGWMMGVLLGAIAFLFLLWDTPRLLTSFYLWSGIILGVLPVVAWYAAQYLYYGETFIHTAIQEQSLNRVFTAVEGNQGAVWYYLVELIKYPYPWIFLALWGFKLAWENLNWSWSKFILISSSIYLIVISLMGTKLPWYVMPIYPSLALAVGVALGEVKSLPSYISYPSAWKQFFSLLTVAIMGGFIYFAITKPEDQHLLTIFILLFITFLSVTILLRKKDQQFIPVLFWGMFVSLMVFFSSNHWLWELNEAFAVKPVANLVNEFVPKDKKVYINFDYERPSLNFYSERQVTAINEEELKQLIKSPNYLLVNHKILESLNLVSDKDNIYCNLSDNIPEQSTHSFNCFEAVTKPKSNFTLLKPIQ</sequence>
<dbReference type="GO" id="GO:0005886">
    <property type="term" value="C:plasma membrane"/>
    <property type="evidence" value="ECO:0007669"/>
    <property type="project" value="UniProtKB-SubCell"/>
</dbReference>
<feature type="transmembrane region" description="Helical" evidence="8">
    <location>
        <begin position="333"/>
        <end position="353"/>
    </location>
</feature>
<evidence type="ECO:0000256" key="4">
    <source>
        <dbReference type="ARBA" id="ARBA00022679"/>
    </source>
</evidence>
<keyword evidence="6 8" id="KW-1133">Transmembrane helix</keyword>
<keyword evidence="4 10" id="KW-0808">Transferase</keyword>
<dbReference type="AlphaFoldDB" id="A0A844GXQ7"/>
<evidence type="ECO:0000256" key="5">
    <source>
        <dbReference type="ARBA" id="ARBA00022692"/>
    </source>
</evidence>
<keyword evidence="7 8" id="KW-0472">Membrane</keyword>
<feature type="transmembrane region" description="Helical" evidence="8">
    <location>
        <begin position="392"/>
        <end position="412"/>
    </location>
</feature>
<dbReference type="GO" id="GO:0009103">
    <property type="term" value="P:lipopolysaccharide biosynthetic process"/>
    <property type="evidence" value="ECO:0007669"/>
    <property type="project" value="UniProtKB-ARBA"/>
</dbReference>
<evidence type="ECO:0000313" key="11">
    <source>
        <dbReference type="Proteomes" id="UP000437131"/>
    </source>
</evidence>
<dbReference type="GO" id="GO:0010041">
    <property type="term" value="P:response to iron(III) ion"/>
    <property type="evidence" value="ECO:0007669"/>
    <property type="project" value="TreeGrafter"/>
</dbReference>
<dbReference type="GO" id="GO:0016763">
    <property type="term" value="F:pentosyltransferase activity"/>
    <property type="evidence" value="ECO:0007669"/>
    <property type="project" value="TreeGrafter"/>
</dbReference>
<dbReference type="InterPro" id="IPR050297">
    <property type="entry name" value="LipidA_mod_glycosyltrf_83"/>
</dbReference>
<feature type="transmembrane region" description="Helical" evidence="8">
    <location>
        <begin position="156"/>
        <end position="174"/>
    </location>
</feature>
<evidence type="ECO:0000259" key="9">
    <source>
        <dbReference type="Pfam" id="PF13231"/>
    </source>
</evidence>
<feature type="transmembrane region" description="Helical" evidence="8">
    <location>
        <begin position="224"/>
        <end position="249"/>
    </location>
</feature>
<feature type="transmembrane region" description="Helical" evidence="8">
    <location>
        <begin position="21"/>
        <end position="40"/>
    </location>
</feature>
<dbReference type="RefSeq" id="WP_155084210.1">
    <property type="nucleotide sequence ID" value="NZ_WMIA01000016.1"/>
</dbReference>
<reference evidence="10 11" key="1">
    <citation type="submission" date="2019-11" db="EMBL/GenBank/DDBJ databases">
        <title>Isolation of a new High Light Tolerant Cyanobacteria.</title>
        <authorList>
            <person name="Dobson Z."/>
            <person name="Vaughn N."/>
            <person name="Vaughn M."/>
            <person name="Fromme P."/>
            <person name="Mazor Y."/>
        </authorList>
    </citation>
    <scope>NUCLEOTIDE SEQUENCE [LARGE SCALE GENOMIC DNA]</scope>
    <source>
        <strain evidence="10 11">0216</strain>
    </source>
</reference>
<dbReference type="EMBL" id="WMIA01000016">
    <property type="protein sequence ID" value="MTF39748.1"/>
    <property type="molecule type" value="Genomic_DNA"/>
</dbReference>
<dbReference type="Pfam" id="PF13231">
    <property type="entry name" value="PMT_2"/>
    <property type="match status" value="1"/>
</dbReference>
<evidence type="ECO:0000256" key="7">
    <source>
        <dbReference type="ARBA" id="ARBA00023136"/>
    </source>
</evidence>
<comment type="subcellular location">
    <subcellularLocation>
        <location evidence="1">Cell membrane</location>
        <topology evidence="1">Multi-pass membrane protein</topology>
    </subcellularLocation>
</comment>